<dbReference type="EMBL" id="BMAO01017970">
    <property type="protein sequence ID" value="GFR19675.1"/>
    <property type="molecule type" value="Genomic_DNA"/>
</dbReference>
<dbReference type="Proteomes" id="UP000887116">
    <property type="component" value="Unassembled WGS sequence"/>
</dbReference>
<proteinExistence type="predicted"/>
<evidence type="ECO:0000313" key="2">
    <source>
        <dbReference type="EMBL" id="GFR19675.1"/>
    </source>
</evidence>
<accession>A0A8X6LRT4</accession>
<comment type="caution">
    <text evidence="2">The sequence shown here is derived from an EMBL/GenBank/DDBJ whole genome shotgun (WGS) entry which is preliminary data.</text>
</comment>
<sequence>MLHQAAICATSEHHLNQQTQTKKLRHFLPPMSRTISIAEQFYPNLIPTLNGVIKHPKRQHVRPLELLSPKTLITQPPRPPPGVPIRDKIRESKSGKP</sequence>
<name>A0A8X6LRT4_TRICU</name>
<keyword evidence="3" id="KW-1185">Reference proteome</keyword>
<protein>
    <submittedName>
        <fullName evidence="2">Uncharacterized protein</fullName>
    </submittedName>
</protein>
<evidence type="ECO:0000313" key="3">
    <source>
        <dbReference type="Proteomes" id="UP000887116"/>
    </source>
</evidence>
<gene>
    <name evidence="2" type="ORF">TNCT_654911</name>
</gene>
<dbReference type="AlphaFoldDB" id="A0A8X6LRT4"/>
<feature type="region of interest" description="Disordered" evidence="1">
    <location>
        <begin position="69"/>
        <end position="97"/>
    </location>
</feature>
<organism evidence="2 3">
    <name type="scientific">Trichonephila clavata</name>
    <name type="common">Joro spider</name>
    <name type="synonym">Nephila clavata</name>
    <dbReference type="NCBI Taxonomy" id="2740835"/>
    <lineage>
        <taxon>Eukaryota</taxon>
        <taxon>Metazoa</taxon>
        <taxon>Ecdysozoa</taxon>
        <taxon>Arthropoda</taxon>
        <taxon>Chelicerata</taxon>
        <taxon>Arachnida</taxon>
        <taxon>Araneae</taxon>
        <taxon>Araneomorphae</taxon>
        <taxon>Entelegynae</taxon>
        <taxon>Araneoidea</taxon>
        <taxon>Nephilidae</taxon>
        <taxon>Trichonephila</taxon>
    </lineage>
</organism>
<feature type="compositionally biased region" description="Basic and acidic residues" evidence="1">
    <location>
        <begin position="85"/>
        <end position="97"/>
    </location>
</feature>
<reference evidence="2" key="1">
    <citation type="submission" date="2020-07" db="EMBL/GenBank/DDBJ databases">
        <title>Multicomponent nature underlies the extraordinary mechanical properties of spider dragline silk.</title>
        <authorList>
            <person name="Kono N."/>
            <person name="Nakamura H."/>
            <person name="Mori M."/>
            <person name="Yoshida Y."/>
            <person name="Ohtoshi R."/>
            <person name="Malay A.D."/>
            <person name="Moran D.A.P."/>
            <person name="Tomita M."/>
            <person name="Numata K."/>
            <person name="Arakawa K."/>
        </authorList>
    </citation>
    <scope>NUCLEOTIDE SEQUENCE</scope>
</reference>
<evidence type="ECO:0000256" key="1">
    <source>
        <dbReference type="SAM" id="MobiDB-lite"/>
    </source>
</evidence>